<organism evidence="1 2">
    <name type="scientific">Sphingomonas aurantiaca</name>
    <dbReference type="NCBI Taxonomy" id="185949"/>
    <lineage>
        <taxon>Bacteria</taxon>
        <taxon>Pseudomonadati</taxon>
        <taxon>Pseudomonadota</taxon>
        <taxon>Alphaproteobacteria</taxon>
        <taxon>Sphingomonadales</taxon>
        <taxon>Sphingomonadaceae</taxon>
        <taxon>Sphingomonas</taxon>
    </lineage>
</organism>
<sequence length="101" mass="11432">MPVQHGIGFRCLDHLASVWRELPFDPAGFASILFGLFARPRDEREAKCRLLTPPGFIIDGEQCPMKFLQHVRDSLVTLMAPPNVSLSNSMRLIFPRITPSR</sequence>
<accession>A0A5E7XWH6</accession>
<reference evidence="1 2" key="1">
    <citation type="submission" date="2019-09" db="EMBL/GenBank/DDBJ databases">
        <authorList>
            <person name="Dittami M. S."/>
        </authorList>
    </citation>
    <scope>NUCLEOTIDE SEQUENCE [LARGE SCALE GENOMIC DNA]</scope>
    <source>
        <strain evidence="1">SPHINGO391</strain>
    </source>
</reference>
<name>A0A5E7XWH6_9SPHN</name>
<dbReference type="Proteomes" id="UP000326857">
    <property type="component" value="Unassembled WGS sequence"/>
</dbReference>
<proteinExistence type="predicted"/>
<gene>
    <name evidence="1" type="ORF">SPHINGO391_120012</name>
</gene>
<evidence type="ECO:0000313" key="1">
    <source>
        <dbReference type="EMBL" id="VVS96908.1"/>
    </source>
</evidence>
<protein>
    <submittedName>
        <fullName evidence="1">Uncharacterized protein</fullName>
    </submittedName>
</protein>
<evidence type="ECO:0000313" key="2">
    <source>
        <dbReference type="Proteomes" id="UP000326857"/>
    </source>
</evidence>
<dbReference type="EMBL" id="CABVLI010000004">
    <property type="protein sequence ID" value="VVS96908.1"/>
    <property type="molecule type" value="Genomic_DNA"/>
</dbReference>
<dbReference type="AlphaFoldDB" id="A0A5E7XWH6"/>